<proteinExistence type="inferred from homology"/>
<dbReference type="GO" id="GO:0003985">
    <property type="term" value="F:acetyl-CoA C-acetyltransferase activity"/>
    <property type="evidence" value="ECO:0007669"/>
    <property type="project" value="UniProtKB-EC"/>
</dbReference>
<dbReference type="PANTHER" id="PTHR18919:SF107">
    <property type="entry name" value="ACETYL-COA ACETYLTRANSFERASE, CYTOSOLIC"/>
    <property type="match status" value="1"/>
</dbReference>
<dbReference type="STRING" id="349095.SAMN05660299_01692"/>
<dbReference type="InterPro" id="IPR016039">
    <property type="entry name" value="Thiolase-like"/>
</dbReference>
<dbReference type="InterPro" id="IPR020617">
    <property type="entry name" value="Thiolase_C"/>
</dbReference>
<dbReference type="InterPro" id="IPR020610">
    <property type="entry name" value="Thiolase_AS"/>
</dbReference>
<feature type="domain" description="Thiolase N-terminal" evidence="8">
    <location>
        <begin position="8"/>
        <end position="265"/>
    </location>
</feature>
<protein>
    <recommendedName>
        <fullName evidence="2">acetyl-CoA C-acetyltransferase</fullName>
        <ecNumber evidence="2">2.3.1.9</ecNumber>
    </recommendedName>
    <alternativeName>
        <fullName evidence="5">Acetoacetyl-CoA thiolase</fullName>
    </alternativeName>
</protein>
<keyword evidence="11" id="KW-1185">Reference proteome</keyword>
<dbReference type="FunFam" id="3.40.47.10:FF:000010">
    <property type="entry name" value="Acetyl-CoA acetyltransferase (Thiolase)"/>
    <property type="match status" value="1"/>
</dbReference>
<dbReference type="EC" id="2.3.1.9" evidence="2"/>
<dbReference type="CDD" id="cd00751">
    <property type="entry name" value="thiolase"/>
    <property type="match status" value="1"/>
</dbReference>
<evidence type="ECO:0000313" key="11">
    <source>
        <dbReference type="Proteomes" id="UP000199309"/>
    </source>
</evidence>
<dbReference type="Proteomes" id="UP000199309">
    <property type="component" value="Unassembled WGS sequence"/>
</dbReference>
<evidence type="ECO:0000256" key="4">
    <source>
        <dbReference type="ARBA" id="ARBA00023315"/>
    </source>
</evidence>
<dbReference type="PIRSF" id="PIRSF000429">
    <property type="entry name" value="Ac-CoA_Ac_transf"/>
    <property type="match status" value="1"/>
</dbReference>
<evidence type="ECO:0000256" key="5">
    <source>
        <dbReference type="ARBA" id="ARBA00030755"/>
    </source>
</evidence>
<dbReference type="InterPro" id="IPR002155">
    <property type="entry name" value="Thiolase"/>
</dbReference>
<dbReference type="PANTHER" id="PTHR18919">
    <property type="entry name" value="ACETYL-COA C-ACYLTRANSFERASE"/>
    <property type="match status" value="1"/>
</dbReference>
<dbReference type="EMBL" id="FNHQ01000016">
    <property type="protein sequence ID" value="SDM88674.1"/>
    <property type="molecule type" value="Genomic_DNA"/>
</dbReference>
<evidence type="ECO:0000259" key="9">
    <source>
        <dbReference type="Pfam" id="PF02803"/>
    </source>
</evidence>
<dbReference type="OrthoDB" id="9764892at2"/>
<feature type="active site" description="Proton acceptor" evidence="6">
    <location>
        <position position="351"/>
    </location>
</feature>
<evidence type="ECO:0000256" key="1">
    <source>
        <dbReference type="ARBA" id="ARBA00010982"/>
    </source>
</evidence>
<dbReference type="NCBIfam" id="TIGR01930">
    <property type="entry name" value="AcCoA-C-Actrans"/>
    <property type="match status" value="1"/>
</dbReference>
<dbReference type="PROSITE" id="PS00099">
    <property type="entry name" value="THIOLASE_3"/>
    <property type="match status" value="1"/>
</dbReference>
<accession>A0A1G9WVL9</accession>
<dbReference type="PROSITE" id="PS00737">
    <property type="entry name" value="THIOLASE_2"/>
    <property type="match status" value="1"/>
</dbReference>
<organism evidence="10 11">
    <name type="scientific">Megasphaera paucivorans</name>
    <dbReference type="NCBI Taxonomy" id="349095"/>
    <lineage>
        <taxon>Bacteria</taxon>
        <taxon>Bacillati</taxon>
        <taxon>Bacillota</taxon>
        <taxon>Negativicutes</taxon>
        <taxon>Veillonellales</taxon>
        <taxon>Veillonellaceae</taxon>
        <taxon>Megasphaera</taxon>
    </lineage>
</organism>
<evidence type="ECO:0000256" key="6">
    <source>
        <dbReference type="PIRSR" id="PIRSR000429-1"/>
    </source>
</evidence>
<gene>
    <name evidence="10" type="ORF">SAMN05660299_01692</name>
</gene>
<evidence type="ECO:0000256" key="3">
    <source>
        <dbReference type="ARBA" id="ARBA00022679"/>
    </source>
</evidence>
<dbReference type="RefSeq" id="WP_091650566.1">
    <property type="nucleotide sequence ID" value="NZ_FNHQ01000016.1"/>
</dbReference>
<dbReference type="Pfam" id="PF02803">
    <property type="entry name" value="Thiolase_C"/>
    <property type="match status" value="1"/>
</dbReference>
<comment type="similarity">
    <text evidence="1 7">Belongs to the thiolase-like superfamily. Thiolase family.</text>
</comment>
<dbReference type="InterPro" id="IPR020613">
    <property type="entry name" value="Thiolase_CS"/>
</dbReference>
<sequence>MVQLREAVVVSGVRTANGVFGGSLSGIDAPVLGSLVLKEALNRAHIEGKELDEVIMGTHFQAGIKANSARQASIYAGIPVEVPAWTPNKNCGTGLKAVNLAAQMVMMGEADIIAAGGCETMSRIPYLIQGHRFGIKMGSSQLLDSMLYDGLVDPFMNYHMGITAENVAVKCDITRQMQDEFAFRSHALAAKAEKEGKFIDEILPVEVKNKKKKFMYDHDETIRHDISLEKLSALKPCFKEGGTVTAGNASGCNDAAAAVIIMSKEKAIQLGLKPIVTFRAFASTGVDPSIMGYGPVPAITKLLKKADLTVDDIDLFELNEAFAAQAVACVKDLHIDINKVNVNGGAIALGHPVGCTGARLLVTLMNELTRTQKRYGVISLCIGGGQGIATLVERCN</sequence>
<evidence type="ECO:0000256" key="2">
    <source>
        <dbReference type="ARBA" id="ARBA00012705"/>
    </source>
</evidence>
<feature type="active site" description="Proton acceptor" evidence="6">
    <location>
        <position position="381"/>
    </location>
</feature>
<dbReference type="AlphaFoldDB" id="A0A1G9WVL9"/>
<evidence type="ECO:0000259" key="8">
    <source>
        <dbReference type="Pfam" id="PF00108"/>
    </source>
</evidence>
<keyword evidence="3 7" id="KW-0808">Transferase</keyword>
<dbReference type="Pfam" id="PF00108">
    <property type="entry name" value="Thiolase_N"/>
    <property type="match status" value="1"/>
</dbReference>
<reference evidence="10 11" key="1">
    <citation type="submission" date="2016-10" db="EMBL/GenBank/DDBJ databases">
        <authorList>
            <person name="de Groot N.N."/>
        </authorList>
    </citation>
    <scope>NUCLEOTIDE SEQUENCE [LARGE SCALE GENOMIC DNA]</scope>
    <source>
        <strain evidence="10 11">DSM 16981</strain>
    </source>
</reference>
<dbReference type="Gene3D" id="3.40.47.10">
    <property type="match status" value="2"/>
</dbReference>
<dbReference type="InterPro" id="IPR020616">
    <property type="entry name" value="Thiolase_N"/>
</dbReference>
<evidence type="ECO:0000256" key="7">
    <source>
        <dbReference type="RuleBase" id="RU003557"/>
    </source>
</evidence>
<feature type="active site" description="Acyl-thioester intermediate" evidence="6">
    <location>
        <position position="91"/>
    </location>
</feature>
<dbReference type="SUPFAM" id="SSF53901">
    <property type="entry name" value="Thiolase-like"/>
    <property type="match status" value="2"/>
</dbReference>
<name>A0A1G9WVL9_9FIRM</name>
<evidence type="ECO:0000313" key="10">
    <source>
        <dbReference type="EMBL" id="SDM88674.1"/>
    </source>
</evidence>
<keyword evidence="4 7" id="KW-0012">Acyltransferase</keyword>
<feature type="domain" description="Thiolase C-terminal" evidence="9">
    <location>
        <begin position="272"/>
        <end position="394"/>
    </location>
</feature>